<evidence type="ECO:0000256" key="1">
    <source>
        <dbReference type="SAM" id="MobiDB-lite"/>
    </source>
</evidence>
<keyword evidence="3" id="KW-1185">Reference proteome</keyword>
<organism evidence="2 3">
    <name type="scientific">Stentor coeruleus</name>
    <dbReference type="NCBI Taxonomy" id="5963"/>
    <lineage>
        <taxon>Eukaryota</taxon>
        <taxon>Sar</taxon>
        <taxon>Alveolata</taxon>
        <taxon>Ciliophora</taxon>
        <taxon>Postciliodesmatophora</taxon>
        <taxon>Heterotrichea</taxon>
        <taxon>Heterotrichida</taxon>
        <taxon>Stentoridae</taxon>
        <taxon>Stentor</taxon>
    </lineage>
</organism>
<accession>A0A1R2ALW2</accession>
<gene>
    <name evidence="2" type="ORF">SteCoe_38063</name>
</gene>
<protein>
    <submittedName>
        <fullName evidence="2">Uncharacterized protein</fullName>
    </submittedName>
</protein>
<dbReference type="AlphaFoldDB" id="A0A1R2ALW2"/>
<comment type="caution">
    <text evidence="2">The sequence shown here is derived from an EMBL/GenBank/DDBJ whole genome shotgun (WGS) entry which is preliminary data.</text>
</comment>
<feature type="region of interest" description="Disordered" evidence="1">
    <location>
        <begin position="63"/>
        <end position="83"/>
    </location>
</feature>
<reference evidence="2 3" key="1">
    <citation type="submission" date="2016-11" db="EMBL/GenBank/DDBJ databases">
        <title>The macronuclear genome of Stentor coeruleus: a giant cell with tiny introns.</title>
        <authorList>
            <person name="Slabodnick M."/>
            <person name="Ruby J.G."/>
            <person name="Reiff S.B."/>
            <person name="Swart E.C."/>
            <person name="Gosai S."/>
            <person name="Prabakaran S."/>
            <person name="Witkowska E."/>
            <person name="Larue G.E."/>
            <person name="Fisher S."/>
            <person name="Freeman R.M."/>
            <person name="Gunawardena J."/>
            <person name="Chu W."/>
            <person name="Stover N.A."/>
            <person name="Gregory B.D."/>
            <person name="Nowacki M."/>
            <person name="Derisi J."/>
            <person name="Roy S.W."/>
            <person name="Marshall W.F."/>
            <person name="Sood P."/>
        </authorList>
    </citation>
    <scope>NUCLEOTIDE SEQUENCE [LARGE SCALE GENOMIC DNA]</scope>
    <source>
        <strain evidence="2">WM001</strain>
    </source>
</reference>
<proteinExistence type="predicted"/>
<dbReference type="EMBL" id="MPUH01002085">
    <property type="protein sequence ID" value="OMJ65523.1"/>
    <property type="molecule type" value="Genomic_DNA"/>
</dbReference>
<evidence type="ECO:0000313" key="3">
    <source>
        <dbReference type="Proteomes" id="UP000187209"/>
    </source>
</evidence>
<evidence type="ECO:0000313" key="2">
    <source>
        <dbReference type="EMBL" id="OMJ65523.1"/>
    </source>
</evidence>
<feature type="compositionally biased region" description="Low complexity" evidence="1">
    <location>
        <begin position="66"/>
        <end position="83"/>
    </location>
</feature>
<sequence length="155" mass="17511">MTEAGIIELLSNVSDDFLSNSTFSFPLFETDLSAWKNISSTYPVAKSIPEPVRIRIRTVESRRPLTINSSSTHSSSNNSRCTSPKLDKIWKIKAKESKKVVCITMSQNLSDELETSVETLPQKTIRVCRPNGPKRKRKPIKIFRLPKVMQGSDNE</sequence>
<name>A0A1R2ALW2_9CILI</name>
<dbReference type="Proteomes" id="UP000187209">
    <property type="component" value="Unassembled WGS sequence"/>
</dbReference>